<evidence type="ECO:0000313" key="3">
    <source>
        <dbReference type="RefSeq" id="XP_022754301.1"/>
    </source>
</evidence>
<accession>A0A6P5ZPK5</accession>
<reference evidence="3" key="1">
    <citation type="submission" date="2025-08" db="UniProtKB">
        <authorList>
            <consortium name="RefSeq"/>
        </authorList>
    </citation>
    <scope>IDENTIFICATION</scope>
    <source>
        <tissue evidence="3">Fruit stalk</tissue>
    </source>
</reference>
<evidence type="ECO:0000259" key="1">
    <source>
        <dbReference type="PROSITE" id="PS00028"/>
    </source>
</evidence>
<dbReference type="InterPro" id="IPR013087">
    <property type="entry name" value="Znf_C2H2_type"/>
</dbReference>
<evidence type="ECO:0000313" key="2">
    <source>
        <dbReference type="Proteomes" id="UP000515121"/>
    </source>
</evidence>
<dbReference type="RefSeq" id="XP_022754301.1">
    <property type="nucleotide sequence ID" value="XM_022898566.1"/>
</dbReference>
<dbReference type="InterPro" id="IPR036188">
    <property type="entry name" value="FAD/NAD-bd_sf"/>
</dbReference>
<dbReference type="GeneID" id="111302762"/>
<dbReference type="PROSITE" id="PS00028">
    <property type="entry name" value="ZINC_FINGER_C2H2_1"/>
    <property type="match status" value="1"/>
</dbReference>
<protein>
    <submittedName>
        <fullName evidence="3">Uncharacterized protein LOC111302762</fullName>
    </submittedName>
</protein>
<keyword evidence="2" id="KW-1185">Reference proteome</keyword>
<organism evidence="2 3">
    <name type="scientific">Durio zibethinus</name>
    <name type="common">Durian</name>
    <dbReference type="NCBI Taxonomy" id="66656"/>
    <lineage>
        <taxon>Eukaryota</taxon>
        <taxon>Viridiplantae</taxon>
        <taxon>Streptophyta</taxon>
        <taxon>Embryophyta</taxon>
        <taxon>Tracheophyta</taxon>
        <taxon>Spermatophyta</taxon>
        <taxon>Magnoliopsida</taxon>
        <taxon>eudicotyledons</taxon>
        <taxon>Gunneridae</taxon>
        <taxon>Pentapetalae</taxon>
        <taxon>rosids</taxon>
        <taxon>malvids</taxon>
        <taxon>Malvales</taxon>
        <taxon>Malvaceae</taxon>
        <taxon>Helicteroideae</taxon>
        <taxon>Durio</taxon>
    </lineage>
</organism>
<name>A0A6P5ZPK5_DURZI</name>
<sequence>MCESVELEGKVYDLGGQVVAANSAPVIFHMAKEIGSELEEMDSHKLALIDSSTGKYQEIKVADDYVSMVALTLELQVSCRYHCCIQTFKSGVSLRIHFTFHRTKRRIQIELVYML</sequence>
<dbReference type="Proteomes" id="UP000515121">
    <property type="component" value="Unplaced"/>
</dbReference>
<dbReference type="OrthoDB" id="69964at2759"/>
<gene>
    <name evidence="3" type="primary">LOC111302762</name>
</gene>
<feature type="domain" description="C2H2-type" evidence="1">
    <location>
        <begin position="79"/>
        <end position="101"/>
    </location>
</feature>
<dbReference type="KEGG" id="dzi:111302762"/>
<dbReference type="Gene3D" id="1.10.405.20">
    <property type="match status" value="1"/>
</dbReference>
<dbReference type="Gene3D" id="3.50.50.60">
    <property type="entry name" value="FAD/NAD(P)-binding domain"/>
    <property type="match status" value="1"/>
</dbReference>
<proteinExistence type="predicted"/>
<dbReference type="AlphaFoldDB" id="A0A6P5ZPK5"/>